<accession>A0A8T1W7V8</accession>
<evidence type="ECO:0000313" key="1">
    <source>
        <dbReference type="EMBL" id="KAG7390052.1"/>
    </source>
</evidence>
<organism evidence="1 2">
    <name type="scientific">Phytophthora pseudosyringae</name>
    <dbReference type="NCBI Taxonomy" id="221518"/>
    <lineage>
        <taxon>Eukaryota</taxon>
        <taxon>Sar</taxon>
        <taxon>Stramenopiles</taxon>
        <taxon>Oomycota</taxon>
        <taxon>Peronosporomycetes</taxon>
        <taxon>Peronosporales</taxon>
        <taxon>Peronosporaceae</taxon>
        <taxon>Phytophthora</taxon>
    </lineage>
</organism>
<dbReference type="EMBL" id="JAGDFM010000037">
    <property type="protein sequence ID" value="KAG7390052.1"/>
    <property type="molecule type" value="Genomic_DNA"/>
</dbReference>
<sequence length="272" mass="30894">MDVERVLPELEKRLQDDMQPTRECSLAVEEEANCTPIVVCKSTSRHDLTHWLSKNEDKLQRWEYKPLTRTRGGVVVYSLPTVVHNITAGEVVDMIREQMLLMNPSARLMRTLHAGGSTRYDVGDRHQAPDQCLIPAGAPPNTYPNLVVEVAYKHESWQNLLEKLRRWMRPATSVQIAIGVQVGLIRRRITVMRRKVSFNYKGGEEHHFLSEVVDFDFGHGHEIRFPLSALFFGVALPDALGGQDDTEIVLDLVELREAINAVVPKNVLGRNK</sequence>
<dbReference type="AlphaFoldDB" id="A0A8T1W7V8"/>
<reference evidence="1" key="1">
    <citation type="submission" date="2021-02" db="EMBL/GenBank/DDBJ databases">
        <authorList>
            <person name="Palmer J.M."/>
        </authorList>
    </citation>
    <scope>NUCLEOTIDE SEQUENCE</scope>
    <source>
        <strain evidence="1">SCRP734</strain>
    </source>
</reference>
<evidence type="ECO:0000313" key="2">
    <source>
        <dbReference type="Proteomes" id="UP000694044"/>
    </source>
</evidence>
<protein>
    <recommendedName>
        <fullName evidence="3">Restriction endonuclease domain-containing protein</fullName>
    </recommendedName>
</protein>
<comment type="caution">
    <text evidence="1">The sequence shown here is derived from an EMBL/GenBank/DDBJ whole genome shotgun (WGS) entry which is preliminary data.</text>
</comment>
<name>A0A8T1W7V8_9STRA</name>
<gene>
    <name evidence="1" type="ORF">PHYPSEUDO_009014</name>
</gene>
<evidence type="ECO:0008006" key="3">
    <source>
        <dbReference type="Google" id="ProtNLM"/>
    </source>
</evidence>
<keyword evidence="2" id="KW-1185">Reference proteome</keyword>
<dbReference type="OrthoDB" id="73008at2759"/>
<dbReference type="Proteomes" id="UP000694044">
    <property type="component" value="Unassembled WGS sequence"/>
</dbReference>
<proteinExistence type="predicted"/>